<accession>A0AAV8VF07</accession>
<evidence type="ECO:0000313" key="8">
    <source>
        <dbReference type="Proteomes" id="UP001159042"/>
    </source>
</evidence>
<comment type="subunit">
    <text evidence="1">Self-associates forming complexes of several hundred monomers.</text>
</comment>
<comment type="function">
    <text evidence="5">Involved in transvection phenomena (= synapsis-dependent gene expression), where the synaptic pairing of chromosomes carrying genes with which zeste interacts influences the expression of these genes. Zeste binds to DNA and stimulates transcription from a nearby promoter.</text>
</comment>
<dbReference type="InterPro" id="IPR028002">
    <property type="entry name" value="Myb_DNA-bind_5"/>
</dbReference>
<keyword evidence="4" id="KW-0804">Transcription</keyword>
<dbReference type="PANTHER" id="PTHR23098:SF16">
    <property type="entry name" value="REGULATORY PROTEIN ZESTE"/>
    <property type="match status" value="1"/>
</dbReference>
<dbReference type="Pfam" id="PF13873">
    <property type="entry name" value="Myb_DNA-bind_5"/>
    <property type="match status" value="1"/>
</dbReference>
<keyword evidence="8" id="KW-1185">Reference proteome</keyword>
<protein>
    <recommendedName>
        <fullName evidence="2">Regulatory protein zeste</fullName>
    </recommendedName>
</protein>
<sequence length="350" mass="39507">MSSSEDDVAHESDSKVQVLEFIANQISKHSEILSKSQTPGFKKKKDDAIKKILELYETVMGQLITAGQLMKKINNTKSRLKKKTAVKKTGNKPIKLLPWEKALYEAMERDSNPTVTKIAGAKSYGTASPSTSFIDTVSCPSVDQCEKVATAATPLPLPPRRKRATTALRGETEETQELSNLELQRLVLLEQLQTTRVQREYYERKIKKDAVQIVHEAGRTYANLVTHSNFKVKGEHWEVLIEYMENHKDFACGRVTAINARETYKKRWTELCTKLNSLGHGVRPVEKWQKCWADYKSNLKKKAALIRNAREQTGGGPELEDKLNNLELRVLQVMGQTSYAGCGTKELGVR</sequence>
<gene>
    <name evidence="7" type="ORF">NQ315_012274</name>
</gene>
<dbReference type="PANTHER" id="PTHR23098">
    <property type="entry name" value="AGAP001331-PA-RELATED"/>
    <property type="match status" value="1"/>
</dbReference>
<comment type="caution">
    <text evidence="7">The sequence shown here is derived from an EMBL/GenBank/DDBJ whole genome shotgun (WGS) entry which is preliminary data.</text>
</comment>
<evidence type="ECO:0000256" key="2">
    <source>
        <dbReference type="ARBA" id="ARBA00016807"/>
    </source>
</evidence>
<feature type="non-terminal residue" evidence="7">
    <location>
        <position position="350"/>
    </location>
</feature>
<keyword evidence="3" id="KW-0805">Transcription regulation</keyword>
<evidence type="ECO:0000256" key="5">
    <source>
        <dbReference type="ARBA" id="ARBA00025466"/>
    </source>
</evidence>
<dbReference type="Proteomes" id="UP001159042">
    <property type="component" value="Unassembled WGS sequence"/>
</dbReference>
<evidence type="ECO:0000313" key="7">
    <source>
        <dbReference type="EMBL" id="KAJ8912720.1"/>
    </source>
</evidence>
<dbReference type="GO" id="GO:0005634">
    <property type="term" value="C:nucleus"/>
    <property type="evidence" value="ECO:0007669"/>
    <property type="project" value="TreeGrafter"/>
</dbReference>
<feature type="domain" description="Myb/SANT-like DNA-binding" evidence="6">
    <location>
        <begin position="237"/>
        <end position="304"/>
    </location>
</feature>
<dbReference type="AlphaFoldDB" id="A0AAV8VF07"/>
<proteinExistence type="predicted"/>
<evidence type="ECO:0000256" key="4">
    <source>
        <dbReference type="ARBA" id="ARBA00023163"/>
    </source>
</evidence>
<evidence type="ECO:0000259" key="6">
    <source>
        <dbReference type="Pfam" id="PF13873"/>
    </source>
</evidence>
<evidence type="ECO:0000256" key="3">
    <source>
        <dbReference type="ARBA" id="ARBA00023015"/>
    </source>
</evidence>
<evidence type="ECO:0000256" key="1">
    <source>
        <dbReference type="ARBA" id="ARBA00011764"/>
    </source>
</evidence>
<organism evidence="7 8">
    <name type="scientific">Exocentrus adspersus</name>
    <dbReference type="NCBI Taxonomy" id="1586481"/>
    <lineage>
        <taxon>Eukaryota</taxon>
        <taxon>Metazoa</taxon>
        <taxon>Ecdysozoa</taxon>
        <taxon>Arthropoda</taxon>
        <taxon>Hexapoda</taxon>
        <taxon>Insecta</taxon>
        <taxon>Pterygota</taxon>
        <taxon>Neoptera</taxon>
        <taxon>Endopterygota</taxon>
        <taxon>Coleoptera</taxon>
        <taxon>Polyphaga</taxon>
        <taxon>Cucujiformia</taxon>
        <taxon>Chrysomeloidea</taxon>
        <taxon>Cerambycidae</taxon>
        <taxon>Lamiinae</taxon>
        <taxon>Acanthocinini</taxon>
        <taxon>Exocentrus</taxon>
    </lineage>
</organism>
<dbReference type="EMBL" id="JANEYG010000114">
    <property type="protein sequence ID" value="KAJ8912720.1"/>
    <property type="molecule type" value="Genomic_DNA"/>
</dbReference>
<reference evidence="7 8" key="1">
    <citation type="journal article" date="2023" name="Insect Mol. Biol.">
        <title>Genome sequencing provides insights into the evolution of gene families encoding plant cell wall-degrading enzymes in longhorned beetles.</title>
        <authorList>
            <person name="Shin N.R."/>
            <person name="Okamura Y."/>
            <person name="Kirsch R."/>
            <person name="Pauchet Y."/>
        </authorList>
    </citation>
    <scope>NUCLEOTIDE SEQUENCE [LARGE SCALE GENOMIC DNA]</scope>
    <source>
        <strain evidence="7">EAD_L_NR</strain>
    </source>
</reference>
<name>A0AAV8VF07_9CUCU</name>